<name>X1MD06_9ZZZZ</name>
<evidence type="ECO:0000313" key="2">
    <source>
        <dbReference type="EMBL" id="GAI04264.1"/>
    </source>
</evidence>
<dbReference type="SUPFAM" id="SSF160369">
    <property type="entry name" value="Ribosomal protein L10-like"/>
    <property type="match status" value="1"/>
</dbReference>
<sequence>MAHVAKWKFGEVEQITNLLLNKKIVGIAEIGGIPAPQLQKMRENIRDNAQIRCVKNSLILRALDEADKKVKGAG</sequence>
<comment type="similarity">
    <text evidence="1">Belongs to the universal ribosomal protein uL10 family.</text>
</comment>
<gene>
    <name evidence="2" type="ORF">S06H3_21248</name>
</gene>
<dbReference type="EMBL" id="BARV01011131">
    <property type="protein sequence ID" value="GAI04264.1"/>
    <property type="molecule type" value="Genomic_DNA"/>
</dbReference>
<proteinExistence type="inferred from homology"/>
<dbReference type="InterPro" id="IPR043141">
    <property type="entry name" value="Ribosomal_uL10-like_sf"/>
</dbReference>
<feature type="non-terminal residue" evidence="2">
    <location>
        <position position="74"/>
    </location>
</feature>
<evidence type="ECO:0000256" key="1">
    <source>
        <dbReference type="ARBA" id="ARBA00008889"/>
    </source>
</evidence>
<evidence type="ECO:0008006" key="3">
    <source>
        <dbReference type="Google" id="ProtNLM"/>
    </source>
</evidence>
<reference evidence="2" key="1">
    <citation type="journal article" date="2014" name="Front. Microbiol.">
        <title>High frequency of phylogenetically diverse reductive dehalogenase-homologous genes in deep subseafloor sedimentary metagenomes.</title>
        <authorList>
            <person name="Kawai M."/>
            <person name="Futagami T."/>
            <person name="Toyoda A."/>
            <person name="Takaki Y."/>
            <person name="Nishi S."/>
            <person name="Hori S."/>
            <person name="Arai W."/>
            <person name="Tsubouchi T."/>
            <person name="Morono Y."/>
            <person name="Uchiyama I."/>
            <person name="Ito T."/>
            <person name="Fujiyama A."/>
            <person name="Inagaki F."/>
            <person name="Takami H."/>
        </authorList>
    </citation>
    <scope>NUCLEOTIDE SEQUENCE</scope>
    <source>
        <strain evidence="2">Expedition CK06-06</strain>
    </source>
</reference>
<dbReference type="Gene3D" id="3.30.70.1730">
    <property type="match status" value="1"/>
</dbReference>
<protein>
    <recommendedName>
        <fullName evidence="3">50S ribosomal protein L10</fullName>
    </recommendedName>
</protein>
<accession>X1MD06</accession>
<dbReference type="AlphaFoldDB" id="X1MD06"/>
<dbReference type="Pfam" id="PF00466">
    <property type="entry name" value="Ribosomal_L10"/>
    <property type="match status" value="1"/>
</dbReference>
<organism evidence="2">
    <name type="scientific">marine sediment metagenome</name>
    <dbReference type="NCBI Taxonomy" id="412755"/>
    <lineage>
        <taxon>unclassified sequences</taxon>
        <taxon>metagenomes</taxon>
        <taxon>ecological metagenomes</taxon>
    </lineage>
</organism>
<dbReference type="InterPro" id="IPR001790">
    <property type="entry name" value="Ribosomal_uL10"/>
</dbReference>
<comment type="caution">
    <text evidence="2">The sequence shown here is derived from an EMBL/GenBank/DDBJ whole genome shotgun (WGS) entry which is preliminary data.</text>
</comment>